<dbReference type="PANTHER" id="PTHR13355:SF11">
    <property type="entry name" value="GLUCOSAMINE 6-PHOSPHATE N-ACETYLTRANSFERASE"/>
    <property type="match status" value="1"/>
</dbReference>
<dbReference type="InterPro" id="IPR027267">
    <property type="entry name" value="AH/BAR_dom_sf"/>
</dbReference>
<feature type="compositionally biased region" description="Basic and acidic residues" evidence="9">
    <location>
        <begin position="1065"/>
        <end position="1077"/>
    </location>
</feature>
<sequence length="1093" mass="121250">MAYAYPSVEHLPEASSASLEIRPSKEPFRKNSDTSTDVFSEFKRKISEDEIYINFLQERVRLENDYIGGLQRLYDRTVAIDSLHDEDPPPKRSEKPTSRRAWSEVRDYTLREIQAREAMKGALEEDVIKELVKLKDLQVKIRNSLKQNVKLAEHMYEDHAKHQLPKLKKIYFQKSQVLEDHRRQENAIATQARLLSSPSPPSPTSTPLQEHPFSVATGAPYALPPAIISPLPSMGNPAASSASKVLTQEATSGMSVPSPNKDRENVMKFGNRLRAESGSGLEGRSRDVLNDIAAHGKKGFSAFMQRLGGDKDREREKDDLQITSHGVEGEGLQRRGTTGSANIKAQMAVRGAKAKREADEADRAYRMGIFHLESLRLRTEKLHSSAITRLEEFNDELNNKLRRAMVAYVDIMHSTAMTSAQATEVARIVIDTIDADHDMMLFRKRLLAATSNTTRTPVPYENFHVGPCRSLIFGVSLTDYDFARGDGNDHGSPPMIVEKCIAAIDARGLEAEGIYRVSGRHTGVQKMVQDIEKDETQFEFGEKDDVFSIASVLKQYLRELPEPVFNLPHAERVKYSKHRESHINSNFSAIRGRLRRLPPIHQTTFQSIIEHLGRVHGKCEMNKMGAKNLAVLFSSILFGQEQAPSDGNILMMNQEADTVLEDLITFSNLLFGRVESPKTSHILPSSSAFSNGASAEISVIDDPQPGSSRTKVKILQQETTPQRLIDHSAQINDKDQWATDEVDDDRPNTLQGTEIAQTFLKNSPSNKDLDLLFDAELLPTSMRKNLPNDINVRPLASTDLLRQHFELLSNLRPSPALAPSLYQAIFTHFKSCPLTYYTVVMVDTRNDRLVASGTLIVERKHINGGGAAGHLEDIVVAEEMRGKKLGMTLVTGLRDLAVSLGCYKVILDCKEAKIPFYENCGFHKRSAGMAYYTPSGQGTTHVPLCTESNQQSSLPYGPNDSLAPPVSIMGTVTPGTELSITSQVNQNLDDPLSQPNDMSDDQKGILRIIPDGTAVSDEESPESPRTFTSASSEAGMGVTYDFPTAVDESVLPAWAAEGWGGKISHISDRRSSDKTEKTLPVSSTLKEGESCKK</sequence>
<feature type="region of interest" description="Disordered" evidence="9">
    <location>
        <begin position="1"/>
        <end position="34"/>
    </location>
</feature>
<dbReference type="Proteomes" id="UP000199727">
    <property type="component" value="Unassembled WGS sequence"/>
</dbReference>
<keyword evidence="4 12" id="KW-0808">Transferase</keyword>
<feature type="compositionally biased region" description="Polar residues" evidence="9">
    <location>
        <begin position="238"/>
        <end position="258"/>
    </location>
</feature>
<evidence type="ECO:0000256" key="1">
    <source>
        <dbReference type="ARBA" id="ARBA00004832"/>
    </source>
</evidence>
<protein>
    <recommendedName>
        <fullName evidence="3">glucosamine-phosphate N-acetyltransferase</fullName>
        <ecNumber evidence="3">2.3.1.4</ecNumber>
    </recommendedName>
    <alternativeName>
        <fullName evidence="6">Phosphoglucosamine acetylase</fullName>
    </alternativeName>
    <alternativeName>
        <fullName evidence="7">Phosphoglucosamine transacetylase</fullName>
    </alternativeName>
</protein>
<evidence type="ECO:0000259" key="10">
    <source>
        <dbReference type="PROSITE" id="PS50238"/>
    </source>
</evidence>
<evidence type="ECO:0000256" key="6">
    <source>
        <dbReference type="ARBA" id="ARBA00030011"/>
    </source>
</evidence>
<feature type="region of interest" description="Disordered" evidence="9">
    <location>
        <begin position="1012"/>
        <end position="1032"/>
    </location>
</feature>
<dbReference type="AlphaFoldDB" id="A0A854QAL2"/>
<dbReference type="GO" id="GO:0006048">
    <property type="term" value="P:UDP-N-acetylglucosamine biosynthetic process"/>
    <property type="evidence" value="ECO:0007669"/>
    <property type="project" value="UniProtKB-UniPathway"/>
</dbReference>
<dbReference type="CDD" id="cd04301">
    <property type="entry name" value="NAT_SF"/>
    <property type="match status" value="1"/>
</dbReference>
<evidence type="ECO:0000256" key="9">
    <source>
        <dbReference type="SAM" id="MobiDB-lite"/>
    </source>
</evidence>
<comment type="catalytic activity">
    <reaction evidence="8">
        <text>D-glucosamine 6-phosphate + acetyl-CoA = N-acetyl-D-glucosamine 6-phosphate + CoA + H(+)</text>
        <dbReference type="Rhea" id="RHEA:10292"/>
        <dbReference type="ChEBI" id="CHEBI:15378"/>
        <dbReference type="ChEBI" id="CHEBI:57287"/>
        <dbReference type="ChEBI" id="CHEBI:57288"/>
        <dbReference type="ChEBI" id="CHEBI:57513"/>
        <dbReference type="ChEBI" id="CHEBI:58725"/>
        <dbReference type="EC" id="2.3.1.4"/>
    </reaction>
</comment>
<comment type="pathway">
    <text evidence="1">Nucleotide-sugar biosynthesis; UDP-N-acetyl-alpha-D-glucosamine biosynthesis; N-acetyl-alpha-D-glucosamine 1-phosphate from alpha-D-glucosamine 6-phosphate (route I): step 1/2.</text>
</comment>
<name>A0A854QAL2_CRYNE</name>
<accession>A0A854QAL2</accession>
<comment type="similarity">
    <text evidence="2">Belongs to the acetyltransferase family. GNA1 subfamily.</text>
</comment>
<dbReference type="Pfam" id="PF00583">
    <property type="entry name" value="Acetyltransf_1"/>
    <property type="match status" value="1"/>
</dbReference>
<dbReference type="SUPFAM" id="SSF48350">
    <property type="entry name" value="GTPase activation domain, GAP"/>
    <property type="match status" value="1"/>
</dbReference>
<feature type="compositionally biased region" description="Basic and acidic residues" evidence="9">
    <location>
        <begin position="82"/>
        <end position="101"/>
    </location>
</feature>
<gene>
    <name evidence="12" type="ORF">C361_04335</name>
</gene>
<evidence type="ECO:0000256" key="2">
    <source>
        <dbReference type="ARBA" id="ARBA00006048"/>
    </source>
</evidence>
<organism evidence="12 13">
    <name type="scientific">Cryptococcus neoformans Tu259-1</name>
    <dbReference type="NCBI Taxonomy" id="1230072"/>
    <lineage>
        <taxon>Eukaryota</taxon>
        <taxon>Fungi</taxon>
        <taxon>Dikarya</taxon>
        <taxon>Basidiomycota</taxon>
        <taxon>Agaricomycotina</taxon>
        <taxon>Tremellomycetes</taxon>
        <taxon>Tremellales</taxon>
        <taxon>Cryptococcaceae</taxon>
        <taxon>Cryptococcus</taxon>
        <taxon>Cryptococcus neoformans species complex</taxon>
    </lineage>
</organism>
<evidence type="ECO:0000259" key="11">
    <source>
        <dbReference type="PROSITE" id="PS51186"/>
    </source>
</evidence>
<feature type="region of interest" description="Disordered" evidence="9">
    <location>
        <begin position="81"/>
        <end position="101"/>
    </location>
</feature>
<reference evidence="12 13" key="1">
    <citation type="submission" date="2017-06" db="EMBL/GenBank/DDBJ databases">
        <title>Global population genomics of the pathogenic fungus Cryptococcus neoformans var. grubii.</title>
        <authorList>
            <person name="Cuomo C."/>
            <person name="Litvintseva A."/>
            <person name="Chen Y."/>
            <person name="Young S."/>
            <person name="Zeng Q."/>
            <person name="Chapman S."/>
            <person name="Gujja S."/>
            <person name="Saif S."/>
            <person name="Birren B."/>
        </authorList>
    </citation>
    <scope>NUCLEOTIDE SEQUENCE [LARGE SCALE GENOMIC DNA]</scope>
    <source>
        <strain evidence="12 13">Tu259-1</strain>
    </source>
</reference>
<dbReference type="GO" id="GO:0004343">
    <property type="term" value="F:glucosamine 6-phosphate N-acetyltransferase activity"/>
    <property type="evidence" value="ECO:0007669"/>
    <property type="project" value="UniProtKB-EC"/>
</dbReference>
<dbReference type="InterPro" id="IPR000198">
    <property type="entry name" value="RhoGAP_dom"/>
</dbReference>
<dbReference type="SUPFAM" id="SSF55729">
    <property type="entry name" value="Acyl-CoA N-acyltransferases (Nat)"/>
    <property type="match status" value="1"/>
</dbReference>
<dbReference type="EMBL" id="AMKT01000056">
    <property type="protein sequence ID" value="OXG18214.1"/>
    <property type="molecule type" value="Genomic_DNA"/>
</dbReference>
<feature type="region of interest" description="Disordered" evidence="9">
    <location>
        <begin position="1062"/>
        <end position="1093"/>
    </location>
</feature>
<dbReference type="Gene3D" id="1.20.1270.60">
    <property type="entry name" value="Arfaptin homology (AH) domain/BAR domain"/>
    <property type="match status" value="2"/>
</dbReference>
<dbReference type="PANTHER" id="PTHR13355">
    <property type="entry name" value="GLUCOSAMINE 6-PHOSPHATE N-ACETYLTRANSFERASE"/>
    <property type="match status" value="1"/>
</dbReference>
<dbReference type="PROSITE" id="PS51186">
    <property type="entry name" value="GNAT"/>
    <property type="match status" value="1"/>
</dbReference>
<keyword evidence="5" id="KW-0012">Acyltransferase</keyword>
<dbReference type="InterPro" id="IPR016181">
    <property type="entry name" value="Acyl_CoA_acyltransferase"/>
</dbReference>
<feature type="compositionally biased region" description="Basic and acidic residues" evidence="9">
    <location>
        <begin position="22"/>
        <end position="32"/>
    </location>
</feature>
<dbReference type="Gene3D" id="1.10.555.10">
    <property type="entry name" value="Rho GTPase activation protein"/>
    <property type="match status" value="1"/>
</dbReference>
<dbReference type="InterPro" id="IPR039143">
    <property type="entry name" value="GNPNAT1-like"/>
</dbReference>
<dbReference type="GO" id="GO:0007165">
    <property type="term" value="P:signal transduction"/>
    <property type="evidence" value="ECO:0007669"/>
    <property type="project" value="InterPro"/>
</dbReference>
<evidence type="ECO:0000256" key="7">
    <source>
        <dbReference type="ARBA" id="ARBA00030832"/>
    </source>
</evidence>
<feature type="domain" description="N-acetyltransferase" evidence="11">
    <location>
        <begin position="790"/>
        <end position="946"/>
    </location>
</feature>
<dbReference type="EC" id="2.3.1.4" evidence="3"/>
<evidence type="ECO:0000256" key="5">
    <source>
        <dbReference type="ARBA" id="ARBA00023315"/>
    </source>
</evidence>
<dbReference type="Pfam" id="PF00620">
    <property type="entry name" value="RhoGAP"/>
    <property type="match status" value="1"/>
</dbReference>
<evidence type="ECO:0000256" key="3">
    <source>
        <dbReference type="ARBA" id="ARBA00012703"/>
    </source>
</evidence>
<evidence type="ECO:0000313" key="13">
    <source>
        <dbReference type="Proteomes" id="UP000199727"/>
    </source>
</evidence>
<evidence type="ECO:0000256" key="8">
    <source>
        <dbReference type="ARBA" id="ARBA00048964"/>
    </source>
</evidence>
<evidence type="ECO:0000256" key="4">
    <source>
        <dbReference type="ARBA" id="ARBA00022679"/>
    </source>
</evidence>
<feature type="compositionally biased region" description="Polar residues" evidence="9">
    <location>
        <begin position="1023"/>
        <end position="1032"/>
    </location>
</feature>
<feature type="region of interest" description="Disordered" evidence="9">
    <location>
        <begin position="235"/>
        <end position="265"/>
    </location>
</feature>
<dbReference type="SMART" id="SM00324">
    <property type="entry name" value="RhoGAP"/>
    <property type="match status" value="1"/>
</dbReference>
<dbReference type="FunFam" id="3.40.630.30:FF:000105">
    <property type="entry name" value="Glucosamine 6-phosphate N-acetyltransferase"/>
    <property type="match status" value="1"/>
</dbReference>
<dbReference type="PROSITE" id="PS50238">
    <property type="entry name" value="RHOGAP"/>
    <property type="match status" value="1"/>
</dbReference>
<dbReference type="InterPro" id="IPR008936">
    <property type="entry name" value="Rho_GTPase_activation_prot"/>
</dbReference>
<feature type="region of interest" description="Disordered" evidence="9">
    <location>
        <begin position="192"/>
        <end position="212"/>
    </location>
</feature>
<dbReference type="Gene3D" id="3.40.630.30">
    <property type="match status" value="1"/>
</dbReference>
<dbReference type="FunFam" id="1.20.1270.60:FF:000134">
    <property type="entry name" value="Glucosamine 6-phosphate N-acetyltransferase, putative"/>
    <property type="match status" value="1"/>
</dbReference>
<feature type="domain" description="Rho-GAP" evidence="10">
    <location>
        <begin position="475"/>
        <end position="671"/>
    </location>
</feature>
<dbReference type="SUPFAM" id="SSF103657">
    <property type="entry name" value="BAR/IMD domain-like"/>
    <property type="match status" value="1"/>
</dbReference>
<proteinExistence type="inferred from homology"/>
<comment type="caution">
    <text evidence="12">The sequence shown here is derived from an EMBL/GenBank/DDBJ whole genome shotgun (WGS) entry which is preliminary data.</text>
</comment>
<evidence type="ECO:0000313" key="12">
    <source>
        <dbReference type="EMBL" id="OXG18214.1"/>
    </source>
</evidence>
<dbReference type="InterPro" id="IPR000182">
    <property type="entry name" value="GNAT_dom"/>
</dbReference>
<dbReference type="UniPathway" id="UPA00113">
    <property type="reaction ID" value="UER00529"/>
</dbReference>
<dbReference type="OrthoDB" id="79452at2759"/>